<gene>
    <name evidence="6" type="ORF">PMALA_025780</name>
</gene>
<feature type="region of interest" description="Disordered" evidence="4">
    <location>
        <begin position="60"/>
        <end position="82"/>
    </location>
</feature>
<evidence type="ECO:0000313" key="6">
    <source>
        <dbReference type="EMBL" id="SBS89351.1"/>
    </source>
</evidence>
<dbReference type="Pfam" id="PF01926">
    <property type="entry name" value="MMR_HSR1"/>
    <property type="match status" value="1"/>
</dbReference>
<evidence type="ECO:0000259" key="5">
    <source>
        <dbReference type="Pfam" id="PF01926"/>
    </source>
</evidence>
<dbReference type="EMBL" id="FLQW01001382">
    <property type="protein sequence ID" value="SBS89351.1"/>
    <property type="molecule type" value="Genomic_DNA"/>
</dbReference>
<dbReference type="InterPro" id="IPR005225">
    <property type="entry name" value="Small_GTP-bd"/>
</dbReference>
<sequence length="542" mass="62941">MHRCMPNVNTNISTKIIRNMCFPGLVGPNSRWGIFFLSVRNFSILERYIRAKPHSNELKISQVNADEERKEENKKKESKYYPPNITRGVIPKSAYINTWKIPEQPENPKFLKIALIGAPNAGKSSLLNSILNKTISAVSPKINTTKQDIKGVYTKDNVQLIFIDAPGIIPSHKKKNFCKELVSYAWKGYEEADLVLFIADTVKRPTYDILNIVRMLAPKNVVPYCSDSESESENCNESGSGNQGYCGAERNPPSSVLYSDNDKYKENFNQYDVNNYDENEFEQNDKIPHDNENNYWGNPNMGDFLVNENDDQKKKDEKFIEYFSSTMEMDSKYNDKSVKKNLFENRKKIIESYQHNTMHTKNNVINAERKQVIPPVILVLNKVDLCTHNKWANARAKEFMNNGNFDNIFFISAKYNKGIEELLDYIIKHKAKNQFWVYPKDTNTTLSKVQIVEQLINTYLYCWFNKDVPYKIKHHMLSWCVNLNNCLIIEYQIIVKSAKVAKMICGVHNKLIINMRKNVSYKLTKLWDQNVYVHIHVKSVNV</sequence>
<dbReference type="GO" id="GO:0019843">
    <property type="term" value="F:rRNA binding"/>
    <property type="evidence" value="ECO:0007669"/>
    <property type="project" value="TreeGrafter"/>
</dbReference>
<feature type="compositionally biased region" description="Basic and acidic residues" evidence="4">
    <location>
        <begin position="66"/>
        <end position="79"/>
    </location>
</feature>
<dbReference type="GO" id="GO:0005525">
    <property type="term" value="F:GTP binding"/>
    <property type="evidence" value="ECO:0007669"/>
    <property type="project" value="UniProtKB-KW"/>
</dbReference>
<accession>A0A1A8WBH3</accession>
<dbReference type="Gene3D" id="3.40.50.300">
    <property type="entry name" value="P-loop containing nucleotide triphosphate hydrolases"/>
    <property type="match status" value="2"/>
</dbReference>
<dbReference type="CDD" id="cd04163">
    <property type="entry name" value="Era"/>
    <property type="match status" value="1"/>
</dbReference>
<dbReference type="InterPro" id="IPR009019">
    <property type="entry name" value="KH_sf_prok-type"/>
</dbReference>
<dbReference type="Proteomes" id="UP000078597">
    <property type="component" value="Unassembled WGS sequence"/>
</dbReference>
<dbReference type="Gene3D" id="3.30.300.20">
    <property type="match status" value="1"/>
</dbReference>
<dbReference type="AlphaFoldDB" id="A0A1A8WBH3"/>
<protein>
    <submittedName>
        <fullName evidence="6">GTPase Era, putative</fullName>
    </submittedName>
</protein>
<evidence type="ECO:0000256" key="3">
    <source>
        <dbReference type="ARBA" id="ARBA00023134"/>
    </source>
</evidence>
<evidence type="ECO:0000313" key="7">
    <source>
        <dbReference type="Proteomes" id="UP000078597"/>
    </source>
</evidence>
<feature type="domain" description="G" evidence="5">
    <location>
        <begin position="112"/>
        <end position="212"/>
    </location>
</feature>
<keyword evidence="3" id="KW-0342">GTP-binding</keyword>
<dbReference type="GO" id="GO:0043024">
    <property type="term" value="F:ribosomal small subunit binding"/>
    <property type="evidence" value="ECO:0007669"/>
    <property type="project" value="TreeGrafter"/>
</dbReference>
<dbReference type="InterPro" id="IPR006073">
    <property type="entry name" value="GTP-bd"/>
</dbReference>
<dbReference type="GO" id="GO:0000028">
    <property type="term" value="P:ribosomal small subunit assembly"/>
    <property type="evidence" value="ECO:0007669"/>
    <property type="project" value="TreeGrafter"/>
</dbReference>
<proteinExistence type="inferred from homology"/>
<reference evidence="7" key="1">
    <citation type="submission" date="2016-05" db="EMBL/GenBank/DDBJ databases">
        <authorList>
            <person name="Naeem Raeece"/>
        </authorList>
    </citation>
    <scope>NUCLEOTIDE SEQUENCE [LARGE SCALE GENOMIC DNA]</scope>
</reference>
<dbReference type="NCBIfam" id="TIGR00231">
    <property type="entry name" value="small_GTP"/>
    <property type="match status" value="1"/>
</dbReference>
<dbReference type="SUPFAM" id="SSF54814">
    <property type="entry name" value="Prokaryotic type KH domain (KH-domain type II)"/>
    <property type="match status" value="1"/>
</dbReference>
<dbReference type="SUPFAM" id="SSF52540">
    <property type="entry name" value="P-loop containing nucleoside triphosphate hydrolases"/>
    <property type="match status" value="1"/>
</dbReference>
<dbReference type="InterPro" id="IPR030388">
    <property type="entry name" value="G_ERA_dom"/>
</dbReference>
<dbReference type="InterPro" id="IPR005662">
    <property type="entry name" value="GTPase_Era-like"/>
</dbReference>
<dbReference type="CDD" id="cd22534">
    <property type="entry name" value="KH-II_Era"/>
    <property type="match status" value="1"/>
</dbReference>
<evidence type="ECO:0000256" key="2">
    <source>
        <dbReference type="ARBA" id="ARBA00022741"/>
    </source>
</evidence>
<dbReference type="PANTHER" id="PTHR42698:SF1">
    <property type="entry name" value="GTPASE ERA, MITOCHONDRIAL"/>
    <property type="match status" value="1"/>
</dbReference>
<name>A0A1A8WBH3_PLAMA</name>
<evidence type="ECO:0000256" key="1">
    <source>
        <dbReference type="ARBA" id="ARBA00007921"/>
    </source>
</evidence>
<dbReference type="PANTHER" id="PTHR42698">
    <property type="entry name" value="GTPASE ERA"/>
    <property type="match status" value="1"/>
</dbReference>
<evidence type="ECO:0000256" key="4">
    <source>
        <dbReference type="SAM" id="MobiDB-lite"/>
    </source>
</evidence>
<keyword evidence="2" id="KW-0547">Nucleotide-binding</keyword>
<dbReference type="VEuPathDB" id="PlasmoDB:PmUG01_13024500"/>
<comment type="similarity">
    <text evidence="1">Belongs to the TRAFAC class TrmE-Era-EngA-EngB-Septin-like GTPase superfamily. Era GTPase family.</text>
</comment>
<dbReference type="InterPro" id="IPR027417">
    <property type="entry name" value="P-loop_NTPase"/>
</dbReference>
<dbReference type="InterPro" id="IPR015946">
    <property type="entry name" value="KH_dom-like_a/b"/>
</dbReference>
<organism evidence="6 7">
    <name type="scientific">Plasmodium malariae</name>
    <dbReference type="NCBI Taxonomy" id="5858"/>
    <lineage>
        <taxon>Eukaryota</taxon>
        <taxon>Sar</taxon>
        <taxon>Alveolata</taxon>
        <taxon>Apicomplexa</taxon>
        <taxon>Aconoidasida</taxon>
        <taxon>Haemosporida</taxon>
        <taxon>Plasmodiidae</taxon>
        <taxon>Plasmodium</taxon>
        <taxon>Plasmodium (Plasmodium)</taxon>
    </lineage>
</organism>
<dbReference type="PRINTS" id="PR00326">
    <property type="entry name" value="GTP1OBG"/>
</dbReference>